<feature type="region of interest" description="Disordered" evidence="3">
    <location>
        <begin position="481"/>
        <end position="541"/>
    </location>
</feature>
<dbReference type="EMBL" id="JANAVB010023910">
    <property type="protein sequence ID" value="KAJ6822845.1"/>
    <property type="molecule type" value="Genomic_DNA"/>
</dbReference>
<protein>
    <submittedName>
        <fullName evidence="5">Acyl-CoA-binding domain-containing protein 3-like</fullName>
    </submittedName>
</protein>
<keyword evidence="7" id="KW-1185">Reference proteome</keyword>
<dbReference type="Gene3D" id="1.20.80.10">
    <property type="match status" value="1"/>
</dbReference>
<dbReference type="Pfam" id="PF00887">
    <property type="entry name" value="ACBP"/>
    <property type="match status" value="1"/>
</dbReference>
<gene>
    <name evidence="6" type="ORF">M6B38_365600</name>
    <name evidence="5" type="ORF">M6B38_387930</name>
</gene>
<evidence type="ECO:0000256" key="1">
    <source>
        <dbReference type="ARBA" id="ARBA00005567"/>
    </source>
</evidence>
<comment type="similarity">
    <text evidence="1">Belongs to the ACBP family.</text>
</comment>
<feature type="compositionally biased region" description="Basic and acidic residues" evidence="3">
    <location>
        <begin position="481"/>
        <end position="493"/>
    </location>
</feature>
<evidence type="ECO:0000256" key="2">
    <source>
        <dbReference type="ARBA" id="ARBA00023121"/>
    </source>
</evidence>
<evidence type="ECO:0000313" key="5">
    <source>
        <dbReference type="EMBL" id="KAJ6822845.1"/>
    </source>
</evidence>
<feature type="domain" description="ACB" evidence="4">
    <location>
        <begin position="383"/>
        <end position="473"/>
    </location>
</feature>
<evidence type="ECO:0000313" key="6">
    <source>
        <dbReference type="EMBL" id="KAJ6828137.1"/>
    </source>
</evidence>
<evidence type="ECO:0000259" key="4">
    <source>
        <dbReference type="PROSITE" id="PS51228"/>
    </source>
</evidence>
<feature type="compositionally biased region" description="Basic and acidic residues" evidence="3">
    <location>
        <begin position="333"/>
        <end position="358"/>
    </location>
</feature>
<evidence type="ECO:0000256" key="3">
    <source>
        <dbReference type="SAM" id="MobiDB-lite"/>
    </source>
</evidence>
<sequence length="541" mass="60126">MDFLYELLITALLSVLLAFLLGTLFSFSDADASGRVGSGDTSRRTDDELIDTEKKRFGVEGDVAESELEIERVTDTDVVEEEEEGGGGAFESSAEENREVHKFEIRSAMVGTERVDADLLEGEETEAGDVGGGESSTVGAEEMSLGVDATEEFVIERVGDSDVGEPRVEKSRALEKIEIKSDVVEKERIDASFLKEEERLLKIGCDELCKEEYEVRLEEEEADSEIIESLAEEDVLKTKEFVEEVEVESERISEGLVEEKEKLFEEDKSMEVNEIRLVHDSAEEMCHGDSDLFTEGKQLLKEEERSKQLSHVESEMIEGKGVVKASEITEVEGPSKRGSSDKDDGERREKVGPTGDEKMSVVDKEQSFLNEEDEWEGIEKSEVEKLFSKAAAYVGSGSGEDELSRLSSDDQLQLYGLYKVATEGPCYDSQPMALKVSARAKWNAWQKLGNMNPEGAMEQYMNILSEKIPGWTKDKFEGDMKHKESCNLEDRTSGTRIPTSLMLETKPNSGTERTPEGPSCSEKENESDASEYLGQGVPQAN</sequence>
<dbReference type="PANTHER" id="PTHR23310:SF105">
    <property type="entry name" value="ACYL-COA-BINDING DOMAIN-CONTAINING PROTEIN 5"/>
    <property type="match status" value="1"/>
</dbReference>
<organism evidence="5 7">
    <name type="scientific">Iris pallida</name>
    <name type="common">Sweet iris</name>
    <dbReference type="NCBI Taxonomy" id="29817"/>
    <lineage>
        <taxon>Eukaryota</taxon>
        <taxon>Viridiplantae</taxon>
        <taxon>Streptophyta</taxon>
        <taxon>Embryophyta</taxon>
        <taxon>Tracheophyta</taxon>
        <taxon>Spermatophyta</taxon>
        <taxon>Magnoliopsida</taxon>
        <taxon>Liliopsida</taxon>
        <taxon>Asparagales</taxon>
        <taxon>Iridaceae</taxon>
        <taxon>Iridoideae</taxon>
        <taxon>Irideae</taxon>
        <taxon>Iris</taxon>
    </lineage>
</organism>
<dbReference type="PANTHER" id="PTHR23310">
    <property type="entry name" value="ACYL-COA-BINDING PROTEIN, ACBP"/>
    <property type="match status" value="1"/>
</dbReference>
<keyword evidence="2" id="KW-0446">Lipid-binding</keyword>
<dbReference type="EMBL" id="JANAVB010019794">
    <property type="protein sequence ID" value="KAJ6828137.1"/>
    <property type="molecule type" value="Genomic_DNA"/>
</dbReference>
<reference evidence="5" key="1">
    <citation type="journal article" date="2023" name="GigaByte">
        <title>Genome assembly of the bearded iris, Iris pallida Lam.</title>
        <authorList>
            <person name="Bruccoleri R.E."/>
            <person name="Oakeley E.J."/>
            <person name="Faust A.M.E."/>
            <person name="Altorfer M."/>
            <person name="Dessus-Babus S."/>
            <person name="Burckhardt D."/>
            <person name="Oertli M."/>
            <person name="Naumann U."/>
            <person name="Petersen F."/>
            <person name="Wong J."/>
        </authorList>
    </citation>
    <scope>NUCLEOTIDE SEQUENCE</scope>
    <source>
        <strain evidence="5">GSM-AAB239-AS_SAM_17_03QT</strain>
    </source>
</reference>
<proteinExistence type="inferred from homology"/>
<dbReference type="Proteomes" id="UP001140949">
    <property type="component" value="Unassembled WGS sequence"/>
</dbReference>
<feature type="region of interest" description="Disordered" evidence="3">
    <location>
        <begin position="77"/>
        <end position="96"/>
    </location>
</feature>
<dbReference type="InterPro" id="IPR000582">
    <property type="entry name" value="Acyl-CoA-binding_protein"/>
</dbReference>
<name>A0AAX6G3B0_IRIPA</name>
<dbReference type="AlphaFoldDB" id="A0AAX6G3B0"/>
<reference evidence="5" key="2">
    <citation type="submission" date="2023-04" db="EMBL/GenBank/DDBJ databases">
        <authorList>
            <person name="Bruccoleri R.E."/>
            <person name="Oakeley E.J."/>
            <person name="Faust A.-M."/>
            <person name="Dessus-Babus S."/>
            <person name="Altorfer M."/>
            <person name="Burckhardt D."/>
            <person name="Oertli M."/>
            <person name="Naumann U."/>
            <person name="Petersen F."/>
            <person name="Wong J."/>
        </authorList>
    </citation>
    <scope>NUCLEOTIDE SEQUENCE</scope>
    <source>
        <strain evidence="5">GSM-AAB239-AS_SAM_17_03QT</strain>
        <tissue evidence="5">Leaf</tissue>
    </source>
</reference>
<dbReference type="PROSITE" id="PS51228">
    <property type="entry name" value="ACB_2"/>
    <property type="match status" value="1"/>
</dbReference>
<accession>A0AAX6G3B0</accession>
<dbReference type="GO" id="GO:0006631">
    <property type="term" value="P:fatty acid metabolic process"/>
    <property type="evidence" value="ECO:0007669"/>
    <property type="project" value="TreeGrafter"/>
</dbReference>
<dbReference type="SUPFAM" id="SSF47027">
    <property type="entry name" value="Acyl-CoA binding protein"/>
    <property type="match status" value="1"/>
</dbReference>
<comment type="caution">
    <text evidence="5">The sequence shown here is derived from an EMBL/GenBank/DDBJ whole genome shotgun (WGS) entry which is preliminary data.</text>
</comment>
<feature type="region of interest" description="Disordered" evidence="3">
    <location>
        <begin position="318"/>
        <end position="358"/>
    </location>
</feature>
<dbReference type="InterPro" id="IPR014352">
    <property type="entry name" value="FERM/acyl-CoA-bd_prot_sf"/>
</dbReference>
<evidence type="ECO:0000313" key="7">
    <source>
        <dbReference type="Proteomes" id="UP001140949"/>
    </source>
</evidence>
<dbReference type="InterPro" id="IPR035984">
    <property type="entry name" value="Acyl-CoA-binding_sf"/>
</dbReference>
<dbReference type="GO" id="GO:0000062">
    <property type="term" value="F:fatty-acyl-CoA binding"/>
    <property type="evidence" value="ECO:0007669"/>
    <property type="project" value="InterPro"/>
</dbReference>